<keyword evidence="2" id="KW-1185">Reference proteome</keyword>
<dbReference type="Proteomes" id="UP001372338">
    <property type="component" value="Unassembled WGS sequence"/>
</dbReference>
<reference evidence="1 2" key="1">
    <citation type="submission" date="2024-01" db="EMBL/GenBank/DDBJ databases">
        <title>The genomes of 5 underutilized Papilionoideae crops provide insights into root nodulation and disease resistanc.</title>
        <authorList>
            <person name="Yuan L."/>
        </authorList>
    </citation>
    <scope>NUCLEOTIDE SEQUENCE [LARGE SCALE GENOMIC DNA]</scope>
    <source>
        <strain evidence="1">ZHUSHIDOU_FW_LH</strain>
        <tissue evidence="1">Leaf</tissue>
    </source>
</reference>
<evidence type="ECO:0000313" key="2">
    <source>
        <dbReference type="Proteomes" id="UP001372338"/>
    </source>
</evidence>
<accession>A0AAN9I4B3</accession>
<dbReference type="EMBL" id="JAYWIO010000005">
    <property type="protein sequence ID" value="KAK7259916.1"/>
    <property type="molecule type" value="Genomic_DNA"/>
</dbReference>
<comment type="caution">
    <text evidence="1">The sequence shown here is derived from an EMBL/GenBank/DDBJ whole genome shotgun (WGS) entry which is preliminary data.</text>
</comment>
<protein>
    <submittedName>
        <fullName evidence="1">Uncharacterized protein</fullName>
    </submittedName>
</protein>
<dbReference type="AlphaFoldDB" id="A0AAN9I4B3"/>
<gene>
    <name evidence="1" type="ORF">RIF29_25531</name>
</gene>
<organism evidence="1 2">
    <name type="scientific">Crotalaria pallida</name>
    <name type="common">Smooth rattlebox</name>
    <name type="synonym">Crotalaria striata</name>
    <dbReference type="NCBI Taxonomy" id="3830"/>
    <lineage>
        <taxon>Eukaryota</taxon>
        <taxon>Viridiplantae</taxon>
        <taxon>Streptophyta</taxon>
        <taxon>Embryophyta</taxon>
        <taxon>Tracheophyta</taxon>
        <taxon>Spermatophyta</taxon>
        <taxon>Magnoliopsida</taxon>
        <taxon>eudicotyledons</taxon>
        <taxon>Gunneridae</taxon>
        <taxon>Pentapetalae</taxon>
        <taxon>rosids</taxon>
        <taxon>fabids</taxon>
        <taxon>Fabales</taxon>
        <taxon>Fabaceae</taxon>
        <taxon>Papilionoideae</taxon>
        <taxon>50 kb inversion clade</taxon>
        <taxon>genistoids sensu lato</taxon>
        <taxon>core genistoids</taxon>
        <taxon>Crotalarieae</taxon>
        <taxon>Crotalaria</taxon>
    </lineage>
</organism>
<name>A0AAN9I4B3_CROPI</name>
<sequence>MMYLLFEKHKFTTSGLLDVFDRHAHGDPDLLDKLTSEMRIYKNAESDFGRAAAIRERSKVMPDQWNRFKLQNYDPINFETFEDHSHFILEESPPFLTSKEVEALRNDLAKISIQPSLDDIEDHLNFKDDDVGVNPMENENLNEDNVGQACDEETVAEYQTSMTPWC</sequence>
<proteinExistence type="predicted"/>
<evidence type="ECO:0000313" key="1">
    <source>
        <dbReference type="EMBL" id="KAK7259916.1"/>
    </source>
</evidence>